<dbReference type="InterPro" id="IPR029787">
    <property type="entry name" value="Nucleotide_cyclase"/>
</dbReference>
<dbReference type="EC" id="2.7.7.65" evidence="1"/>
<dbReference type="SUPFAM" id="SSF55073">
    <property type="entry name" value="Nucleotide cyclase"/>
    <property type="match status" value="1"/>
</dbReference>
<sequence>MGRKPPPDGASGAPFWRIRARIQLCKRLPMRHVCYAYVFVGRVIGRYCRDVAAFSRATFSASQNQKRMVTRRPNNVIAISVLLAGAILAIAVSLLAQMREDALRRAQDSIANISLLVQRDVSRNLEIYDLSLRAVIDGLRQPGVLDLPPAIRQMVLFDGSISAQDMGSVFVLDENGNVRFDSRAWPPRAHSHADRDYFKVQRASPDVGLYISHPFSRSGTDEDLRIALSRRISRPDGSFGGVVVGTLRLTYFHRLFDGMKLGPSGSMALMLSDGTMLMRRPYDPKTIGINLTGTANFSRFVKQPSGDFFGTAAIDRVERWYAFRHIDGFPLILDVALSTRDIYVQWRRRAWIIGTLIVALDVTIIALAILFSRQLRLRRAAEEELRELARTDGLTGLNNRRTFEEHVNDEWRRAQRNGRPLSLLLIDVDNFKGFNDLYGHSAGDEALIGVARCIAQNVRRPGDTAARFGGEEFAVLLPDTDATGAQRIAEQIRAAVQALQCRHVASTHHVLTVSAGAATAQDAAFATSRALVDAADQALYRAKDGGRNRVMVFDTPTDNSSRDGAAVTPDTDARGAN</sequence>
<dbReference type="PANTHER" id="PTHR45138:SF9">
    <property type="entry name" value="DIGUANYLATE CYCLASE DGCM-RELATED"/>
    <property type="match status" value="1"/>
</dbReference>
<dbReference type="eggNOG" id="COG3706">
    <property type="taxonomic scope" value="Bacteria"/>
</dbReference>
<name>D5WA43_PARAM</name>
<evidence type="ECO:0000313" key="6">
    <source>
        <dbReference type="EMBL" id="ADG14265.1"/>
    </source>
</evidence>
<keyword evidence="4" id="KW-1133">Transmembrane helix</keyword>
<evidence type="ECO:0000259" key="5">
    <source>
        <dbReference type="PROSITE" id="PS50887"/>
    </source>
</evidence>
<dbReference type="CDD" id="cd01949">
    <property type="entry name" value="GGDEF"/>
    <property type="match status" value="1"/>
</dbReference>
<evidence type="ECO:0000256" key="1">
    <source>
        <dbReference type="ARBA" id="ARBA00012528"/>
    </source>
</evidence>
<reference evidence="6 7" key="2">
    <citation type="journal article" date="2012" name="J. Bacteriol.">
        <title>Genome Sequences of Burkholderia sp. Strains CCGE1002 and H160, Isolated from Legume Nodules in Mexico and Brazil.</title>
        <authorList>
            <person name="Ormeno-Orrillo E."/>
            <person name="Rogel M.A."/>
            <person name="Chueire L.M."/>
            <person name="Tiedje J.M."/>
            <person name="Martinez-Romero E."/>
            <person name="Hungria M."/>
        </authorList>
    </citation>
    <scope>NUCLEOTIDE SEQUENCE [LARGE SCALE GENOMIC DNA]</scope>
    <source>
        <strain evidence="6 7">CCGE1002</strain>
    </source>
</reference>
<organism evidence="6 7">
    <name type="scientific">Paraburkholderia atlantica</name>
    <dbReference type="NCBI Taxonomy" id="2654982"/>
    <lineage>
        <taxon>Bacteria</taxon>
        <taxon>Pseudomonadati</taxon>
        <taxon>Pseudomonadota</taxon>
        <taxon>Betaproteobacteria</taxon>
        <taxon>Burkholderiales</taxon>
        <taxon>Burkholderiaceae</taxon>
        <taxon>Paraburkholderia</taxon>
    </lineage>
</organism>
<dbReference type="HOGENOM" id="CLU_000445_134_3_4"/>
<dbReference type="EMBL" id="CP002013">
    <property type="protein sequence ID" value="ADG14265.1"/>
    <property type="molecule type" value="Genomic_DNA"/>
</dbReference>
<dbReference type="GO" id="GO:1902201">
    <property type="term" value="P:negative regulation of bacterial-type flagellum-dependent cell motility"/>
    <property type="evidence" value="ECO:0007669"/>
    <property type="project" value="TreeGrafter"/>
</dbReference>
<dbReference type="Gene3D" id="3.30.450.20">
    <property type="entry name" value="PAS domain"/>
    <property type="match status" value="2"/>
</dbReference>
<feature type="transmembrane region" description="Helical" evidence="4">
    <location>
        <begin position="350"/>
        <end position="371"/>
    </location>
</feature>
<dbReference type="KEGG" id="bge:BC1002_0158"/>
<dbReference type="SMART" id="SM00267">
    <property type="entry name" value="GGDEF"/>
    <property type="match status" value="1"/>
</dbReference>
<reference evidence="6 7" key="1">
    <citation type="submission" date="2010-04" db="EMBL/GenBank/DDBJ databases">
        <title>Complete sequence of chromosome 1 of Burkholderia sp. CCGE1002.</title>
        <authorList>
            <consortium name="US DOE Joint Genome Institute"/>
            <person name="Lucas S."/>
            <person name="Copeland A."/>
            <person name="Lapidus A."/>
            <person name="Cheng J.-F."/>
            <person name="Bruce D."/>
            <person name="Goodwin L."/>
            <person name="Pitluck S."/>
            <person name="Chertkov O."/>
            <person name="Detter J.C."/>
            <person name="Han C."/>
            <person name="Tapia R."/>
            <person name="Land M."/>
            <person name="Hauser L."/>
            <person name="Kyrpides N."/>
            <person name="Ovchinnikova G."/>
            <person name="Martinez-Romero E."/>
            <person name="Hernandez M.A.R."/>
            <person name="Tiedje J.M."/>
            <person name="Woyke T."/>
        </authorList>
    </citation>
    <scope>NUCLEOTIDE SEQUENCE [LARGE SCALE GENOMIC DNA]</scope>
    <source>
        <strain evidence="6 7">CCGE1002</strain>
    </source>
</reference>
<dbReference type="InterPro" id="IPR000160">
    <property type="entry name" value="GGDEF_dom"/>
</dbReference>
<dbReference type="Pfam" id="PF22588">
    <property type="entry name" value="dCache_1_like"/>
    <property type="match status" value="1"/>
</dbReference>
<evidence type="ECO:0000313" key="7">
    <source>
        <dbReference type="Proteomes" id="UP000002190"/>
    </source>
</evidence>
<proteinExistence type="predicted"/>
<dbReference type="InterPro" id="IPR050469">
    <property type="entry name" value="Diguanylate_Cyclase"/>
</dbReference>
<dbReference type="PROSITE" id="PS50887">
    <property type="entry name" value="GGDEF"/>
    <property type="match status" value="1"/>
</dbReference>
<dbReference type="Pfam" id="PF00990">
    <property type="entry name" value="GGDEF"/>
    <property type="match status" value="1"/>
</dbReference>
<feature type="transmembrane region" description="Helical" evidence="4">
    <location>
        <begin position="76"/>
        <end position="96"/>
    </location>
</feature>
<accession>D5WA43</accession>
<dbReference type="STRING" id="640511.BC1002_0158"/>
<dbReference type="NCBIfam" id="TIGR00254">
    <property type="entry name" value="GGDEF"/>
    <property type="match status" value="1"/>
</dbReference>
<protein>
    <recommendedName>
        <fullName evidence="1">diguanylate cyclase</fullName>
        <ecNumber evidence="1">2.7.7.65</ecNumber>
    </recommendedName>
</protein>
<comment type="catalytic activity">
    <reaction evidence="2">
        <text>2 GTP = 3',3'-c-di-GMP + 2 diphosphate</text>
        <dbReference type="Rhea" id="RHEA:24898"/>
        <dbReference type="ChEBI" id="CHEBI:33019"/>
        <dbReference type="ChEBI" id="CHEBI:37565"/>
        <dbReference type="ChEBI" id="CHEBI:58805"/>
        <dbReference type="EC" id="2.7.7.65"/>
    </reaction>
</comment>
<dbReference type="GO" id="GO:0043709">
    <property type="term" value="P:cell adhesion involved in single-species biofilm formation"/>
    <property type="evidence" value="ECO:0007669"/>
    <property type="project" value="TreeGrafter"/>
</dbReference>
<keyword evidence="4" id="KW-0812">Transmembrane</keyword>
<dbReference type="GO" id="GO:0005886">
    <property type="term" value="C:plasma membrane"/>
    <property type="evidence" value="ECO:0007669"/>
    <property type="project" value="TreeGrafter"/>
</dbReference>
<evidence type="ECO:0000256" key="2">
    <source>
        <dbReference type="ARBA" id="ARBA00034247"/>
    </source>
</evidence>
<dbReference type="CDD" id="cd12914">
    <property type="entry name" value="PDC1_DGC_like"/>
    <property type="match status" value="1"/>
</dbReference>
<dbReference type="InterPro" id="IPR054327">
    <property type="entry name" value="His-kinase-like_sensor"/>
</dbReference>
<evidence type="ECO:0000256" key="4">
    <source>
        <dbReference type="SAM" id="Phobius"/>
    </source>
</evidence>
<dbReference type="FunFam" id="3.30.70.270:FF:000001">
    <property type="entry name" value="Diguanylate cyclase domain protein"/>
    <property type="match status" value="1"/>
</dbReference>
<gene>
    <name evidence="6" type="ordered locus">BC1002_0158</name>
</gene>
<feature type="region of interest" description="Disordered" evidence="3">
    <location>
        <begin position="554"/>
        <end position="577"/>
    </location>
</feature>
<feature type="domain" description="GGDEF" evidence="5">
    <location>
        <begin position="419"/>
        <end position="555"/>
    </location>
</feature>
<dbReference type="CDD" id="cd12915">
    <property type="entry name" value="PDC2_DGC_like"/>
    <property type="match status" value="1"/>
</dbReference>
<dbReference type="Gene3D" id="3.30.70.270">
    <property type="match status" value="1"/>
</dbReference>
<dbReference type="Proteomes" id="UP000002190">
    <property type="component" value="Chromosome 1"/>
</dbReference>
<dbReference type="AlphaFoldDB" id="D5WA43"/>
<dbReference type="PANTHER" id="PTHR45138">
    <property type="entry name" value="REGULATORY COMPONENTS OF SENSORY TRANSDUCTION SYSTEM"/>
    <property type="match status" value="1"/>
</dbReference>
<keyword evidence="4" id="KW-0472">Membrane</keyword>
<dbReference type="InterPro" id="IPR043128">
    <property type="entry name" value="Rev_trsase/Diguanyl_cyclase"/>
</dbReference>
<dbReference type="GO" id="GO:0052621">
    <property type="term" value="F:diguanylate cyclase activity"/>
    <property type="evidence" value="ECO:0007669"/>
    <property type="project" value="UniProtKB-EC"/>
</dbReference>
<evidence type="ECO:0000256" key="3">
    <source>
        <dbReference type="SAM" id="MobiDB-lite"/>
    </source>
</evidence>